<reference evidence="1 2" key="1">
    <citation type="journal article" date="2008" name="Nature">
        <title>The genome of the model beetle and pest Tribolium castaneum.</title>
        <authorList>
            <consortium name="Tribolium Genome Sequencing Consortium"/>
            <person name="Richards S."/>
            <person name="Gibbs R.A."/>
            <person name="Weinstock G.M."/>
            <person name="Brown S.J."/>
            <person name="Denell R."/>
            <person name="Beeman R.W."/>
            <person name="Gibbs R."/>
            <person name="Beeman R.W."/>
            <person name="Brown S.J."/>
            <person name="Bucher G."/>
            <person name="Friedrich M."/>
            <person name="Grimmelikhuijzen C.J."/>
            <person name="Klingler M."/>
            <person name="Lorenzen M."/>
            <person name="Richards S."/>
            <person name="Roth S."/>
            <person name="Schroder R."/>
            <person name="Tautz D."/>
            <person name="Zdobnov E.M."/>
            <person name="Muzny D."/>
            <person name="Gibbs R.A."/>
            <person name="Weinstock G.M."/>
            <person name="Attaway T."/>
            <person name="Bell S."/>
            <person name="Buhay C.J."/>
            <person name="Chandrabose M.N."/>
            <person name="Chavez D."/>
            <person name="Clerk-Blankenburg K.P."/>
            <person name="Cree A."/>
            <person name="Dao M."/>
            <person name="Davis C."/>
            <person name="Chacko J."/>
            <person name="Dinh H."/>
            <person name="Dugan-Rocha S."/>
            <person name="Fowler G."/>
            <person name="Garner T.T."/>
            <person name="Garnes J."/>
            <person name="Gnirke A."/>
            <person name="Hawes A."/>
            <person name="Hernandez J."/>
            <person name="Hines S."/>
            <person name="Holder M."/>
            <person name="Hume J."/>
            <person name="Jhangiani S.N."/>
            <person name="Joshi V."/>
            <person name="Khan Z.M."/>
            <person name="Jackson L."/>
            <person name="Kovar C."/>
            <person name="Kowis A."/>
            <person name="Lee S."/>
            <person name="Lewis L.R."/>
            <person name="Margolis J."/>
            <person name="Morgan M."/>
            <person name="Nazareth L.V."/>
            <person name="Nguyen N."/>
            <person name="Okwuonu G."/>
            <person name="Parker D."/>
            <person name="Richards S."/>
            <person name="Ruiz S.J."/>
            <person name="Santibanez J."/>
            <person name="Savard J."/>
            <person name="Scherer S.E."/>
            <person name="Schneider B."/>
            <person name="Sodergren E."/>
            <person name="Tautz D."/>
            <person name="Vattahil S."/>
            <person name="Villasana D."/>
            <person name="White C.S."/>
            <person name="Wright R."/>
            <person name="Park Y."/>
            <person name="Beeman R.W."/>
            <person name="Lord J."/>
            <person name="Oppert B."/>
            <person name="Lorenzen M."/>
            <person name="Brown S."/>
            <person name="Wang L."/>
            <person name="Savard J."/>
            <person name="Tautz D."/>
            <person name="Richards S."/>
            <person name="Weinstock G."/>
            <person name="Gibbs R.A."/>
            <person name="Liu Y."/>
            <person name="Worley K."/>
            <person name="Weinstock G."/>
            <person name="Elsik C.G."/>
            <person name="Reese J.T."/>
            <person name="Elhaik E."/>
            <person name="Landan G."/>
            <person name="Graur D."/>
            <person name="Arensburger P."/>
            <person name="Atkinson P."/>
            <person name="Beeman R.W."/>
            <person name="Beidler J."/>
            <person name="Brown S.J."/>
            <person name="Demuth J.P."/>
            <person name="Drury D.W."/>
            <person name="Du Y.Z."/>
            <person name="Fujiwara H."/>
            <person name="Lorenzen M."/>
            <person name="Maselli V."/>
            <person name="Osanai M."/>
            <person name="Park Y."/>
            <person name="Robertson H.M."/>
            <person name="Tu Z."/>
            <person name="Wang J.J."/>
            <person name="Wang S."/>
            <person name="Richards S."/>
            <person name="Song H."/>
            <person name="Zhang L."/>
            <person name="Sodergren E."/>
            <person name="Werner D."/>
            <person name="Stanke M."/>
            <person name="Morgenstern B."/>
            <person name="Solovyev V."/>
            <person name="Kosarev P."/>
            <person name="Brown G."/>
            <person name="Chen H.C."/>
            <person name="Ermolaeva O."/>
            <person name="Hlavina W."/>
            <person name="Kapustin Y."/>
            <person name="Kiryutin B."/>
            <person name="Kitts P."/>
            <person name="Maglott D."/>
            <person name="Pruitt K."/>
            <person name="Sapojnikov V."/>
            <person name="Souvorov A."/>
            <person name="Mackey A.J."/>
            <person name="Waterhouse R.M."/>
            <person name="Wyder S."/>
            <person name="Zdobnov E.M."/>
            <person name="Zdobnov E.M."/>
            <person name="Wyder S."/>
            <person name="Kriventseva E.V."/>
            <person name="Kadowaki T."/>
            <person name="Bork P."/>
            <person name="Aranda M."/>
            <person name="Bao R."/>
            <person name="Beermann A."/>
            <person name="Berns N."/>
            <person name="Bolognesi R."/>
            <person name="Bonneton F."/>
            <person name="Bopp D."/>
            <person name="Brown S.J."/>
            <person name="Bucher G."/>
            <person name="Butts T."/>
            <person name="Chaumot A."/>
            <person name="Denell R.E."/>
            <person name="Ferrier D.E."/>
            <person name="Friedrich M."/>
            <person name="Gordon C.M."/>
            <person name="Jindra M."/>
            <person name="Klingler M."/>
            <person name="Lan Q."/>
            <person name="Lattorff H.M."/>
            <person name="Laudet V."/>
            <person name="von Levetsow C."/>
            <person name="Liu Z."/>
            <person name="Lutz R."/>
            <person name="Lynch J.A."/>
            <person name="da Fonseca R.N."/>
            <person name="Posnien N."/>
            <person name="Reuter R."/>
            <person name="Roth S."/>
            <person name="Savard J."/>
            <person name="Schinko J.B."/>
            <person name="Schmitt C."/>
            <person name="Schoppmeier M."/>
            <person name="Schroder R."/>
            <person name="Shippy T.D."/>
            <person name="Simonnet F."/>
            <person name="Marques-Souza H."/>
            <person name="Tautz D."/>
            <person name="Tomoyasu Y."/>
            <person name="Trauner J."/>
            <person name="Van der Zee M."/>
            <person name="Vervoort M."/>
            <person name="Wittkopp N."/>
            <person name="Wimmer E.A."/>
            <person name="Yang X."/>
            <person name="Jones A.K."/>
            <person name="Sattelle D.B."/>
            <person name="Ebert P.R."/>
            <person name="Nelson D."/>
            <person name="Scott J.G."/>
            <person name="Beeman R.W."/>
            <person name="Muthukrishnan S."/>
            <person name="Kramer K.J."/>
            <person name="Arakane Y."/>
            <person name="Beeman R.W."/>
            <person name="Zhu Q."/>
            <person name="Hogenkamp D."/>
            <person name="Dixit R."/>
            <person name="Oppert B."/>
            <person name="Jiang H."/>
            <person name="Zou Z."/>
            <person name="Marshall J."/>
            <person name="Elpidina E."/>
            <person name="Vinokurov K."/>
            <person name="Oppert C."/>
            <person name="Zou Z."/>
            <person name="Evans J."/>
            <person name="Lu Z."/>
            <person name="Zhao P."/>
            <person name="Sumathipala N."/>
            <person name="Altincicek B."/>
            <person name="Vilcinskas A."/>
            <person name="Williams M."/>
            <person name="Hultmark D."/>
            <person name="Hetru C."/>
            <person name="Jiang H."/>
            <person name="Grimmelikhuijzen C.J."/>
            <person name="Hauser F."/>
            <person name="Cazzamali G."/>
            <person name="Williamson M."/>
            <person name="Park Y."/>
            <person name="Li B."/>
            <person name="Tanaka Y."/>
            <person name="Predel R."/>
            <person name="Neupert S."/>
            <person name="Schachtner J."/>
            <person name="Verleyen P."/>
            <person name="Raible F."/>
            <person name="Bork P."/>
            <person name="Friedrich M."/>
            <person name="Walden K.K."/>
            <person name="Robertson H.M."/>
            <person name="Angeli S."/>
            <person name="Foret S."/>
            <person name="Bucher G."/>
            <person name="Schuetz S."/>
            <person name="Maleszka R."/>
            <person name="Wimmer E.A."/>
            <person name="Beeman R.W."/>
            <person name="Lorenzen M."/>
            <person name="Tomoyasu Y."/>
            <person name="Miller S.C."/>
            <person name="Grossmann D."/>
            <person name="Bucher G."/>
        </authorList>
    </citation>
    <scope>NUCLEOTIDE SEQUENCE [LARGE SCALE GENOMIC DNA]</scope>
    <source>
        <strain evidence="1 2">Georgia GA2</strain>
    </source>
</reference>
<protein>
    <submittedName>
        <fullName evidence="1">Uncharacterized protein</fullName>
    </submittedName>
</protein>
<organism evidence="1 2">
    <name type="scientific">Tribolium castaneum</name>
    <name type="common">Red flour beetle</name>
    <dbReference type="NCBI Taxonomy" id="7070"/>
    <lineage>
        <taxon>Eukaryota</taxon>
        <taxon>Metazoa</taxon>
        <taxon>Ecdysozoa</taxon>
        <taxon>Arthropoda</taxon>
        <taxon>Hexapoda</taxon>
        <taxon>Insecta</taxon>
        <taxon>Pterygota</taxon>
        <taxon>Neoptera</taxon>
        <taxon>Endopterygota</taxon>
        <taxon>Coleoptera</taxon>
        <taxon>Polyphaga</taxon>
        <taxon>Cucujiformia</taxon>
        <taxon>Tenebrionidae</taxon>
        <taxon>Tenebrionidae incertae sedis</taxon>
        <taxon>Tribolium</taxon>
    </lineage>
</organism>
<reference evidence="1 2" key="2">
    <citation type="journal article" date="2010" name="Nucleic Acids Res.">
        <title>BeetleBase in 2010: revisions to provide comprehensive genomic information for Tribolium castaneum.</title>
        <authorList>
            <person name="Kim H.S."/>
            <person name="Murphy T."/>
            <person name="Xia J."/>
            <person name="Caragea D."/>
            <person name="Park Y."/>
            <person name="Beeman R.W."/>
            <person name="Lorenzen M.D."/>
            <person name="Butcher S."/>
            <person name="Manak J.R."/>
            <person name="Brown S.J."/>
        </authorList>
    </citation>
    <scope>GENOME REANNOTATION</scope>
    <source>
        <strain evidence="1 2">Georgia GA2</strain>
    </source>
</reference>
<proteinExistence type="predicted"/>
<evidence type="ECO:0000313" key="2">
    <source>
        <dbReference type="Proteomes" id="UP000007266"/>
    </source>
</evidence>
<name>D6WZM1_TRICA</name>
<gene>
    <name evidence="1" type="primary">GLEAN_11811</name>
    <name evidence="1" type="ORF">TcasGA2_TC011811</name>
</gene>
<dbReference type="HOGENOM" id="CLU_3144649_0_0_1"/>
<dbReference type="InParanoid" id="D6WZM1"/>
<sequence>MMKLKRWYYNFYESKLSVTGSRMLEVVPGLVYLKKSAVDKSLYVHMRRA</sequence>
<dbReference type="AlphaFoldDB" id="D6WZM1"/>
<dbReference type="EMBL" id="KQ971372">
    <property type="protein sequence ID" value="EFA09683.1"/>
    <property type="molecule type" value="Genomic_DNA"/>
</dbReference>
<accession>D6WZM1</accession>
<evidence type="ECO:0000313" key="1">
    <source>
        <dbReference type="EMBL" id="EFA09683.1"/>
    </source>
</evidence>
<keyword evidence="2" id="KW-1185">Reference proteome</keyword>
<dbReference type="Proteomes" id="UP000007266">
    <property type="component" value="Linkage group 9"/>
</dbReference>